<dbReference type="RefSeq" id="WP_183354734.1">
    <property type="nucleotide sequence ID" value="NZ_BLXX01000006.1"/>
</dbReference>
<reference evidence="2" key="1">
    <citation type="submission" date="2020-06" db="EMBL/GenBank/DDBJ databases">
        <title>Draft genomic sequence of Geomonas sp. Red330.</title>
        <authorList>
            <person name="Itoh H."/>
            <person name="Zhenxing X."/>
            <person name="Ushijima N."/>
            <person name="Masuda Y."/>
            <person name="Shiratori Y."/>
            <person name="Senoo K."/>
        </authorList>
    </citation>
    <scope>NUCLEOTIDE SEQUENCE [LARGE SCALE GENOMIC DNA]</scope>
    <source>
        <strain evidence="2">Red330</strain>
    </source>
</reference>
<organism evidence="1 2">
    <name type="scientific">Geomonas silvestris</name>
    <dbReference type="NCBI Taxonomy" id="2740184"/>
    <lineage>
        <taxon>Bacteria</taxon>
        <taxon>Pseudomonadati</taxon>
        <taxon>Thermodesulfobacteriota</taxon>
        <taxon>Desulfuromonadia</taxon>
        <taxon>Geobacterales</taxon>
        <taxon>Geobacteraceae</taxon>
        <taxon>Geomonas</taxon>
    </lineage>
</organism>
<protein>
    <submittedName>
        <fullName evidence="1">Uncharacterized protein</fullName>
    </submittedName>
</protein>
<dbReference type="Proteomes" id="UP000556026">
    <property type="component" value="Unassembled WGS sequence"/>
</dbReference>
<name>A0A6V8MIR3_9BACT</name>
<comment type="caution">
    <text evidence="1">The sequence shown here is derived from an EMBL/GenBank/DDBJ whole genome shotgun (WGS) entry which is preliminary data.</text>
</comment>
<sequence length="78" mass="8794">MDDETFKSELLTRLDRIQSLLSYLCGAAKASEERAQAGLGVQKKAEPSLPLGERSLLQEEMQDDYHQALKKWQSARQG</sequence>
<proteinExistence type="predicted"/>
<evidence type="ECO:0000313" key="1">
    <source>
        <dbReference type="EMBL" id="GFO59905.1"/>
    </source>
</evidence>
<gene>
    <name evidence="1" type="ORF">GMST_22300</name>
</gene>
<accession>A0A6V8MIR3</accession>
<evidence type="ECO:0000313" key="2">
    <source>
        <dbReference type="Proteomes" id="UP000556026"/>
    </source>
</evidence>
<dbReference type="AlphaFoldDB" id="A0A6V8MIR3"/>
<keyword evidence="2" id="KW-1185">Reference proteome</keyword>
<dbReference type="EMBL" id="BLXX01000006">
    <property type="protein sequence ID" value="GFO59905.1"/>
    <property type="molecule type" value="Genomic_DNA"/>
</dbReference>